<sequence>MSLSSSGMRLLEGASEICSTGLVDPSIESSVLLGGGLEVTISKSLAIYVYSASLVYQEAYRAFSSNRTDVDSPGRYQGEGESLDKLYVDVHPHYRESVTNTKVKEL</sequence>
<proteinExistence type="predicted"/>
<protein>
    <submittedName>
        <fullName evidence="1">Uncharacterized protein</fullName>
    </submittedName>
</protein>
<dbReference type="EMBL" id="CM002873">
    <property type="protein sequence ID" value="KFK34303.1"/>
    <property type="molecule type" value="Genomic_DNA"/>
</dbReference>
<name>A0A087GWQ1_ARAAL</name>
<accession>A0A087GWQ1</accession>
<evidence type="ECO:0000313" key="1">
    <source>
        <dbReference type="EMBL" id="KFK34303.1"/>
    </source>
</evidence>
<dbReference type="OrthoDB" id="354304at2759"/>
<evidence type="ECO:0000313" key="2">
    <source>
        <dbReference type="Proteomes" id="UP000029120"/>
    </source>
</evidence>
<dbReference type="Gramene" id="KFK34303">
    <property type="protein sequence ID" value="KFK34303"/>
    <property type="gene ID" value="AALP_AA5G127500"/>
</dbReference>
<keyword evidence="2" id="KW-1185">Reference proteome</keyword>
<dbReference type="AlphaFoldDB" id="A0A087GWQ1"/>
<gene>
    <name evidence="1" type="ordered locus">AALP_Aa5g127500</name>
</gene>
<dbReference type="Proteomes" id="UP000029120">
    <property type="component" value="Chromosome 5"/>
</dbReference>
<organism evidence="1 2">
    <name type="scientific">Arabis alpina</name>
    <name type="common">Alpine rock-cress</name>
    <dbReference type="NCBI Taxonomy" id="50452"/>
    <lineage>
        <taxon>Eukaryota</taxon>
        <taxon>Viridiplantae</taxon>
        <taxon>Streptophyta</taxon>
        <taxon>Embryophyta</taxon>
        <taxon>Tracheophyta</taxon>
        <taxon>Spermatophyta</taxon>
        <taxon>Magnoliopsida</taxon>
        <taxon>eudicotyledons</taxon>
        <taxon>Gunneridae</taxon>
        <taxon>Pentapetalae</taxon>
        <taxon>rosids</taxon>
        <taxon>malvids</taxon>
        <taxon>Brassicales</taxon>
        <taxon>Brassicaceae</taxon>
        <taxon>Arabideae</taxon>
        <taxon>Arabis</taxon>
    </lineage>
</organism>
<reference evidence="2" key="1">
    <citation type="journal article" date="2015" name="Nat. Plants">
        <title>Genome expansion of Arabis alpina linked with retrotransposition and reduced symmetric DNA methylation.</title>
        <authorList>
            <person name="Willing E.M."/>
            <person name="Rawat V."/>
            <person name="Mandakova T."/>
            <person name="Maumus F."/>
            <person name="James G.V."/>
            <person name="Nordstroem K.J."/>
            <person name="Becker C."/>
            <person name="Warthmann N."/>
            <person name="Chica C."/>
            <person name="Szarzynska B."/>
            <person name="Zytnicki M."/>
            <person name="Albani M.C."/>
            <person name="Kiefer C."/>
            <person name="Bergonzi S."/>
            <person name="Castaings L."/>
            <person name="Mateos J.L."/>
            <person name="Berns M.C."/>
            <person name="Bujdoso N."/>
            <person name="Piofczyk T."/>
            <person name="de Lorenzo L."/>
            <person name="Barrero-Sicilia C."/>
            <person name="Mateos I."/>
            <person name="Piednoel M."/>
            <person name="Hagmann J."/>
            <person name="Chen-Min-Tao R."/>
            <person name="Iglesias-Fernandez R."/>
            <person name="Schuster S.C."/>
            <person name="Alonso-Blanco C."/>
            <person name="Roudier F."/>
            <person name="Carbonero P."/>
            <person name="Paz-Ares J."/>
            <person name="Davis S.J."/>
            <person name="Pecinka A."/>
            <person name="Quesneville H."/>
            <person name="Colot V."/>
            <person name="Lysak M.A."/>
            <person name="Weigel D."/>
            <person name="Coupland G."/>
            <person name="Schneeberger K."/>
        </authorList>
    </citation>
    <scope>NUCLEOTIDE SEQUENCE [LARGE SCALE GENOMIC DNA]</scope>
    <source>
        <strain evidence="2">cv. Pajares</strain>
    </source>
</reference>